<feature type="region of interest" description="Disordered" evidence="1">
    <location>
        <begin position="244"/>
        <end position="264"/>
    </location>
</feature>
<dbReference type="PANTHER" id="PTHR42648">
    <property type="entry name" value="TRANSPOSASE, PUTATIVE-RELATED"/>
    <property type="match status" value="1"/>
</dbReference>
<dbReference type="HOGENOM" id="CLU_967953_0_0_1"/>
<dbReference type="InterPro" id="IPR039537">
    <property type="entry name" value="Retrotran_Ty1/copia-like"/>
</dbReference>
<reference evidence="3" key="2">
    <citation type="submission" date="2015-06" db="UniProtKB">
        <authorList>
            <consortium name="EnsemblProtists"/>
        </authorList>
    </citation>
    <scope>IDENTIFICATION</scope>
    <source>
        <strain evidence="3">Pr102</strain>
    </source>
</reference>
<dbReference type="VEuPathDB" id="FungiDB:KRP23_12602"/>
<keyword evidence="4" id="KW-1185">Reference proteome</keyword>
<evidence type="ECO:0000259" key="2">
    <source>
        <dbReference type="Pfam" id="PF25597"/>
    </source>
</evidence>
<dbReference type="PANTHER" id="PTHR42648:SF28">
    <property type="entry name" value="TRANSPOSON-ENCODED PROTEIN WITH RIBONUCLEASE H-LIKE AND RETROVIRUS ZINC FINGER-LIKE DOMAINS"/>
    <property type="match status" value="1"/>
</dbReference>
<evidence type="ECO:0000313" key="3">
    <source>
        <dbReference type="EnsemblProtists" id="Phyra76046"/>
    </source>
</evidence>
<dbReference type="AlphaFoldDB" id="H3GIX8"/>
<accession>H3GIX8</accession>
<evidence type="ECO:0000256" key="1">
    <source>
        <dbReference type="SAM" id="MobiDB-lite"/>
    </source>
</evidence>
<dbReference type="eggNOG" id="KOG0017">
    <property type="taxonomic scope" value="Eukaryota"/>
</dbReference>
<proteinExistence type="predicted"/>
<protein>
    <recommendedName>
        <fullName evidence="2">Retroviral polymerase SH3-like domain-containing protein</fullName>
    </recommendedName>
</protein>
<reference evidence="4" key="1">
    <citation type="journal article" date="2006" name="Science">
        <title>Phytophthora genome sequences uncover evolutionary origins and mechanisms of pathogenesis.</title>
        <authorList>
            <person name="Tyler B.M."/>
            <person name="Tripathy S."/>
            <person name="Zhang X."/>
            <person name="Dehal P."/>
            <person name="Jiang R.H."/>
            <person name="Aerts A."/>
            <person name="Arredondo F.D."/>
            <person name="Baxter L."/>
            <person name="Bensasson D."/>
            <person name="Beynon J.L."/>
            <person name="Chapman J."/>
            <person name="Damasceno C.M."/>
            <person name="Dorrance A.E."/>
            <person name="Dou D."/>
            <person name="Dickerman A.W."/>
            <person name="Dubchak I.L."/>
            <person name="Garbelotto M."/>
            <person name="Gijzen M."/>
            <person name="Gordon S.G."/>
            <person name="Govers F."/>
            <person name="Grunwald N.J."/>
            <person name="Huang W."/>
            <person name="Ivors K.L."/>
            <person name="Jones R.W."/>
            <person name="Kamoun S."/>
            <person name="Krampis K."/>
            <person name="Lamour K.H."/>
            <person name="Lee M.K."/>
            <person name="McDonald W.H."/>
            <person name="Medina M."/>
            <person name="Meijer H.J."/>
            <person name="Nordberg E.K."/>
            <person name="Maclean D.J."/>
            <person name="Ospina-Giraldo M.D."/>
            <person name="Morris P.F."/>
            <person name="Phuntumart V."/>
            <person name="Putnam N.H."/>
            <person name="Rash S."/>
            <person name="Rose J.K."/>
            <person name="Sakihama Y."/>
            <person name="Salamov A.A."/>
            <person name="Savidor A."/>
            <person name="Scheuring C.F."/>
            <person name="Smith B.M."/>
            <person name="Sobral B.W."/>
            <person name="Terry A."/>
            <person name="Torto-Alalibo T.A."/>
            <person name="Win J."/>
            <person name="Xu Z."/>
            <person name="Zhang H."/>
            <person name="Grigoriev I.V."/>
            <person name="Rokhsar D.S."/>
            <person name="Boore J.L."/>
        </authorList>
    </citation>
    <scope>NUCLEOTIDE SEQUENCE [LARGE SCALE GENOMIC DNA]</scope>
    <source>
        <strain evidence="4">Pr102</strain>
    </source>
</reference>
<dbReference type="Proteomes" id="UP000005238">
    <property type="component" value="Unassembled WGS sequence"/>
</dbReference>
<dbReference type="EnsemblProtists" id="Phyra76046">
    <property type="protein sequence ID" value="Phyra76046"/>
    <property type="gene ID" value="Phyra76046"/>
</dbReference>
<dbReference type="Pfam" id="PF25597">
    <property type="entry name" value="SH3_retrovirus"/>
    <property type="match status" value="1"/>
</dbReference>
<evidence type="ECO:0000313" key="4">
    <source>
        <dbReference type="Proteomes" id="UP000005238"/>
    </source>
</evidence>
<dbReference type="STRING" id="164328.H3GIX8"/>
<organism evidence="3 4">
    <name type="scientific">Phytophthora ramorum</name>
    <name type="common">Sudden oak death agent</name>
    <dbReference type="NCBI Taxonomy" id="164328"/>
    <lineage>
        <taxon>Eukaryota</taxon>
        <taxon>Sar</taxon>
        <taxon>Stramenopiles</taxon>
        <taxon>Oomycota</taxon>
        <taxon>Peronosporomycetes</taxon>
        <taxon>Peronosporales</taxon>
        <taxon>Peronosporaceae</taxon>
        <taxon>Phytophthora</taxon>
    </lineage>
</organism>
<feature type="domain" description="Retroviral polymerase SH3-like" evidence="2">
    <location>
        <begin position="53"/>
        <end position="111"/>
    </location>
</feature>
<dbReference type="EMBL" id="DS566012">
    <property type="status" value="NOT_ANNOTATED_CDS"/>
    <property type="molecule type" value="Genomic_DNA"/>
</dbReference>
<name>H3GIX8_PHYRM</name>
<dbReference type="InterPro" id="IPR057670">
    <property type="entry name" value="SH3_retrovirus"/>
</dbReference>
<dbReference type="InParanoid" id="H3GIX8"/>
<sequence length="288" mass="31744">MYQAGLPRSFWSEALKNAGYIKNRVYNKGTEGIPYEMMFGVKPDVHHIWKFGSLAYVHVPVTPGRRKYHDNAKLGYVLGYTEDAVGCKVFFPDERTAKFVPDLRVAEDVVYRDWYEVLPEDVDLESLHFKPVSAVSRDGIGEEGSSEGTGTLELNSSQSEVNQIEDTVAASVLDETMYLQDMELKGGDACAANEHDSCRNNVDGRESGLSCRDRSGETTADIGGVTVAMPTELPEDGAVMENRSNASDEHVSVDPSAEESNDQAGSLRMSLLQLSADLLFHHVQDGQR</sequence>